<protein>
    <submittedName>
        <fullName evidence="5">Long-chain-fatty-acid--CoA ligase</fullName>
    </submittedName>
</protein>
<dbReference type="InterPro" id="IPR020845">
    <property type="entry name" value="AMP-binding_CS"/>
</dbReference>
<proteinExistence type="inferred from homology"/>
<reference evidence="5 6" key="1">
    <citation type="journal article" date="2017" name="ISME J.">
        <title>Energy and carbon metabolisms in a deep terrestrial subsurface fluid microbial community.</title>
        <authorList>
            <person name="Momper L."/>
            <person name="Jungbluth S.P."/>
            <person name="Lee M.D."/>
            <person name="Amend J.P."/>
        </authorList>
    </citation>
    <scope>NUCLEOTIDE SEQUENCE [LARGE SCALE GENOMIC DNA]</scope>
    <source>
        <strain evidence="5">SURF_17</strain>
    </source>
</reference>
<dbReference type="AlphaFoldDB" id="A0A419F129"/>
<sequence>MPHLQHAVTTLGTMLEHQAASMPDKPALYFRDETVTFAELNLRANKYANVFRSMGIGPGDRVCIFSPNRLEFLYAYYALLKVGAMMISLSVMLKADEAEYIIADAGARMLVTTEYLYPVIEPIRDKLQTVEHILYMDDDPPEGTTALGPLVEKASDKFSPPQIEPDAVACIIYTSGTTGRPKGAMLTHANFLHNLESAKLLLKTTPDDVALIPGLPLFHLLAQICILMAIYAGVPTVLMEFFMPQLVLENIAKFKANTFSGVPTMFALLLNEPEVDNYDLTSLRICFCSSAPLSLSLLKRFEGRTGAIITEGYGLTEATALVTSNPVEGTRKPGSVGVPVRCELRVVDEHDNDVPVGKVGEIVIRGKNVMKGYYNKHAETAEAMRNGWLHTGDMGKFDSDGYLYVVDRKKDMIITGGYNIYPAEIENILYKHDKVAMATVIGIPDEIKGEIAKAYIVLKEGQNATEREIIDFCRDRIAKYKAPRAVEFRDTLPTTPTGKILKRALREEVLKAEQMP</sequence>
<dbReference type="SUPFAM" id="SSF56801">
    <property type="entry name" value="Acetyl-CoA synthetase-like"/>
    <property type="match status" value="1"/>
</dbReference>
<dbReference type="InterPro" id="IPR050237">
    <property type="entry name" value="ATP-dep_AMP-bd_enzyme"/>
</dbReference>
<dbReference type="InterPro" id="IPR042099">
    <property type="entry name" value="ANL_N_sf"/>
</dbReference>
<dbReference type="NCBIfam" id="NF004837">
    <property type="entry name" value="PRK06187.1"/>
    <property type="match status" value="1"/>
</dbReference>
<dbReference type="PANTHER" id="PTHR43767:SF1">
    <property type="entry name" value="NONRIBOSOMAL PEPTIDE SYNTHASE PES1 (EUROFUNG)-RELATED"/>
    <property type="match status" value="1"/>
</dbReference>
<dbReference type="GO" id="GO:0016878">
    <property type="term" value="F:acid-thiol ligase activity"/>
    <property type="evidence" value="ECO:0007669"/>
    <property type="project" value="UniProtKB-ARBA"/>
</dbReference>
<organism evidence="5 6">
    <name type="scientific">Candidatus Abyssobacteria bacterium SURF_17</name>
    <dbReference type="NCBI Taxonomy" id="2093361"/>
    <lineage>
        <taxon>Bacteria</taxon>
        <taxon>Pseudomonadati</taxon>
        <taxon>Candidatus Hydrogenedentota</taxon>
        <taxon>Candidatus Abyssobacteria</taxon>
    </lineage>
</organism>
<dbReference type="InterPro" id="IPR000873">
    <property type="entry name" value="AMP-dep_synth/lig_dom"/>
</dbReference>
<evidence type="ECO:0000256" key="2">
    <source>
        <dbReference type="ARBA" id="ARBA00022598"/>
    </source>
</evidence>
<gene>
    <name evidence="5" type="ORF">C4532_06950</name>
</gene>
<dbReference type="InterPro" id="IPR025110">
    <property type="entry name" value="AMP-bd_C"/>
</dbReference>
<evidence type="ECO:0000256" key="1">
    <source>
        <dbReference type="ARBA" id="ARBA00006432"/>
    </source>
</evidence>
<evidence type="ECO:0000259" key="3">
    <source>
        <dbReference type="Pfam" id="PF00501"/>
    </source>
</evidence>
<comment type="similarity">
    <text evidence="1">Belongs to the ATP-dependent AMP-binding enzyme family.</text>
</comment>
<evidence type="ECO:0000259" key="4">
    <source>
        <dbReference type="Pfam" id="PF13193"/>
    </source>
</evidence>
<dbReference type="CDD" id="cd05936">
    <property type="entry name" value="FC-FACS_FadD_like"/>
    <property type="match status" value="1"/>
</dbReference>
<comment type="caution">
    <text evidence="5">The sequence shown here is derived from an EMBL/GenBank/DDBJ whole genome shotgun (WGS) entry which is preliminary data.</text>
</comment>
<feature type="domain" description="AMP-dependent synthetase/ligase" evidence="3">
    <location>
        <begin position="15"/>
        <end position="374"/>
    </location>
</feature>
<keyword evidence="2 5" id="KW-0436">Ligase</keyword>
<dbReference type="Proteomes" id="UP000285961">
    <property type="component" value="Unassembled WGS sequence"/>
</dbReference>
<name>A0A419F129_9BACT</name>
<feature type="domain" description="AMP-binding enzyme C-terminal" evidence="4">
    <location>
        <begin position="424"/>
        <end position="499"/>
    </location>
</feature>
<evidence type="ECO:0000313" key="6">
    <source>
        <dbReference type="Proteomes" id="UP000285961"/>
    </source>
</evidence>
<dbReference type="PROSITE" id="PS00455">
    <property type="entry name" value="AMP_BINDING"/>
    <property type="match status" value="1"/>
</dbReference>
<dbReference type="EMBL" id="QZKI01000054">
    <property type="protein sequence ID" value="RJP71841.1"/>
    <property type="molecule type" value="Genomic_DNA"/>
</dbReference>
<dbReference type="FunFam" id="3.30.300.30:FF:000008">
    <property type="entry name" value="2,3-dihydroxybenzoate-AMP ligase"/>
    <property type="match status" value="1"/>
</dbReference>
<dbReference type="InterPro" id="IPR045851">
    <property type="entry name" value="AMP-bd_C_sf"/>
</dbReference>
<dbReference type="PANTHER" id="PTHR43767">
    <property type="entry name" value="LONG-CHAIN-FATTY-ACID--COA LIGASE"/>
    <property type="match status" value="1"/>
</dbReference>
<dbReference type="Pfam" id="PF00501">
    <property type="entry name" value="AMP-binding"/>
    <property type="match status" value="1"/>
</dbReference>
<dbReference type="Gene3D" id="3.40.50.12780">
    <property type="entry name" value="N-terminal domain of ligase-like"/>
    <property type="match status" value="1"/>
</dbReference>
<dbReference type="Gene3D" id="3.30.300.30">
    <property type="match status" value="1"/>
</dbReference>
<evidence type="ECO:0000313" key="5">
    <source>
        <dbReference type="EMBL" id="RJP71841.1"/>
    </source>
</evidence>
<accession>A0A419F129</accession>
<dbReference type="Pfam" id="PF13193">
    <property type="entry name" value="AMP-binding_C"/>
    <property type="match status" value="1"/>
</dbReference>